<dbReference type="InterPro" id="IPR051010">
    <property type="entry name" value="BCAA_transport"/>
</dbReference>
<dbReference type="InterPro" id="IPR028082">
    <property type="entry name" value="Peripla_BP_I"/>
</dbReference>
<evidence type="ECO:0000256" key="1">
    <source>
        <dbReference type="ARBA" id="ARBA00010062"/>
    </source>
</evidence>
<accession>A0A1I6XFU6</accession>
<reference evidence="4 5" key="1">
    <citation type="submission" date="2016-10" db="EMBL/GenBank/DDBJ databases">
        <authorList>
            <person name="de Groot N.N."/>
        </authorList>
    </citation>
    <scope>NUCLEOTIDE SEQUENCE [LARGE SCALE GENOMIC DNA]</scope>
    <source>
        <strain evidence="4 5">CGMCC 1.7005</strain>
    </source>
</reference>
<keyword evidence="5" id="KW-1185">Reference proteome</keyword>
<sequence length="367" mass="41666">MLLVSCTEERINEVHIGFIGPQTARATNLGIAPGQAMQLAIKQYNTSRKEGEPKLILHLADDQWDASRSVPLYNQLRTEFDIDAVFISNSNGTIALKDHLLKDNLIAINPLNNDEELRENTNNTYFIAKRTEQANKVIANRLLQLGKKKVAIFRPDYNFFVVAAQTIKDELAPRGIQVDIIPTKLNQRDYTLELSMLKDEGIEAYGFFGYVELGFAMRQARDLGITAPFFGCTEVLDEKFYTYSEGAISGIEFSYFTRLDGNPTLANEFFENFRLEYGQTPPSDWPPMQAYDAMNIFISCIRDINDLGLSKNELTNHLNNKLQNIKNYAGICGFLNMNTNKSIQGINFNLYQLTNKGETEKVFTQYP</sequence>
<name>A0A1I6XFU6_9FLAO</name>
<evidence type="ECO:0000256" key="2">
    <source>
        <dbReference type="ARBA" id="ARBA00022729"/>
    </source>
</evidence>
<dbReference type="Pfam" id="PF13458">
    <property type="entry name" value="Peripla_BP_6"/>
    <property type="match status" value="1"/>
</dbReference>
<dbReference type="SUPFAM" id="SSF53822">
    <property type="entry name" value="Periplasmic binding protein-like I"/>
    <property type="match status" value="1"/>
</dbReference>
<feature type="domain" description="Leucine-binding protein" evidence="3">
    <location>
        <begin position="13"/>
        <end position="354"/>
    </location>
</feature>
<protein>
    <submittedName>
        <fullName evidence="4">ABC-type branched-chain amino acid transport system, substrate-binding protein</fullName>
    </submittedName>
</protein>
<dbReference type="Gene3D" id="3.40.50.2300">
    <property type="match status" value="2"/>
</dbReference>
<evidence type="ECO:0000313" key="5">
    <source>
        <dbReference type="Proteomes" id="UP000236454"/>
    </source>
</evidence>
<keyword evidence="2" id="KW-0732">Signal</keyword>
<dbReference type="PANTHER" id="PTHR30483:SF6">
    <property type="entry name" value="PERIPLASMIC BINDING PROTEIN OF ABC TRANSPORTER FOR NATURAL AMINO ACIDS"/>
    <property type="match status" value="1"/>
</dbReference>
<evidence type="ECO:0000313" key="4">
    <source>
        <dbReference type="EMBL" id="SFT36714.1"/>
    </source>
</evidence>
<dbReference type="EMBL" id="FPAS01000001">
    <property type="protein sequence ID" value="SFT36714.1"/>
    <property type="molecule type" value="Genomic_DNA"/>
</dbReference>
<dbReference type="AlphaFoldDB" id="A0A1I6XFU6"/>
<dbReference type="STRING" id="477690.SAMN05216474_0142"/>
<proteinExistence type="inferred from homology"/>
<dbReference type="PANTHER" id="PTHR30483">
    <property type="entry name" value="LEUCINE-SPECIFIC-BINDING PROTEIN"/>
    <property type="match status" value="1"/>
</dbReference>
<dbReference type="Proteomes" id="UP000236454">
    <property type="component" value="Unassembled WGS sequence"/>
</dbReference>
<evidence type="ECO:0000259" key="3">
    <source>
        <dbReference type="Pfam" id="PF13458"/>
    </source>
</evidence>
<dbReference type="InterPro" id="IPR028081">
    <property type="entry name" value="Leu-bd"/>
</dbReference>
<dbReference type="CDD" id="cd06268">
    <property type="entry name" value="PBP1_ABC_transporter_LIVBP-like"/>
    <property type="match status" value="1"/>
</dbReference>
<organism evidence="4 5">
    <name type="scientific">Lishizhenia tianjinensis</name>
    <dbReference type="NCBI Taxonomy" id="477690"/>
    <lineage>
        <taxon>Bacteria</taxon>
        <taxon>Pseudomonadati</taxon>
        <taxon>Bacteroidota</taxon>
        <taxon>Flavobacteriia</taxon>
        <taxon>Flavobacteriales</taxon>
        <taxon>Crocinitomicaceae</taxon>
        <taxon>Lishizhenia</taxon>
    </lineage>
</organism>
<gene>
    <name evidence="4" type="ORF">SAMN05216474_0142</name>
</gene>
<comment type="similarity">
    <text evidence="1">Belongs to the leucine-binding protein family.</text>
</comment>